<gene>
    <name evidence="2" type="ORF">ALECFALPRED_002122</name>
</gene>
<evidence type="ECO:0000313" key="2">
    <source>
        <dbReference type="EMBL" id="CAF9922579.1"/>
    </source>
</evidence>
<organism evidence="2 3">
    <name type="scientific">Alectoria fallacina</name>
    <dbReference type="NCBI Taxonomy" id="1903189"/>
    <lineage>
        <taxon>Eukaryota</taxon>
        <taxon>Fungi</taxon>
        <taxon>Dikarya</taxon>
        <taxon>Ascomycota</taxon>
        <taxon>Pezizomycotina</taxon>
        <taxon>Lecanoromycetes</taxon>
        <taxon>OSLEUM clade</taxon>
        <taxon>Lecanoromycetidae</taxon>
        <taxon>Lecanorales</taxon>
        <taxon>Lecanorineae</taxon>
        <taxon>Parmeliaceae</taxon>
        <taxon>Alectoria</taxon>
    </lineage>
</organism>
<feature type="compositionally biased region" description="Low complexity" evidence="1">
    <location>
        <begin position="32"/>
        <end position="48"/>
    </location>
</feature>
<accession>A0A8H3FDI8</accession>
<evidence type="ECO:0000256" key="1">
    <source>
        <dbReference type="SAM" id="MobiDB-lite"/>
    </source>
</evidence>
<feature type="compositionally biased region" description="Pro residues" evidence="1">
    <location>
        <begin position="83"/>
        <end position="92"/>
    </location>
</feature>
<feature type="compositionally biased region" description="Polar residues" evidence="1">
    <location>
        <begin position="287"/>
        <end position="303"/>
    </location>
</feature>
<dbReference type="InterPro" id="IPR028018">
    <property type="entry name" value="DUF4646"/>
</dbReference>
<name>A0A8H3FDI8_9LECA</name>
<reference evidence="2" key="1">
    <citation type="submission" date="2021-03" db="EMBL/GenBank/DDBJ databases">
        <authorList>
            <person name="Tagirdzhanova G."/>
        </authorList>
    </citation>
    <scope>NUCLEOTIDE SEQUENCE</scope>
</reference>
<dbReference type="AlphaFoldDB" id="A0A8H3FDI8"/>
<dbReference type="EMBL" id="CAJPDR010000157">
    <property type="protein sequence ID" value="CAF9922579.1"/>
    <property type="molecule type" value="Genomic_DNA"/>
</dbReference>
<proteinExistence type="predicted"/>
<comment type="caution">
    <text evidence="2">The sequence shown here is derived from an EMBL/GenBank/DDBJ whole genome shotgun (WGS) entry which is preliminary data.</text>
</comment>
<protein>
    <submittedName>
        <fullName evidence="2">Uncharacterized protein</fullName>
    </submittedName>
</protein>
<feature type="region of interest" description="Disordered" evidence="1">
    <location>
        <begin position="1"/>
        <end position="101"/>
    </location>
</feature>
<dbReference type="Proteomes" id="UP000664203">
    <property type="component" value="Unassembled WGS sequence"/>
</dbReference>
<sequence>MDSSSNTTTPPPSYKSSHADRRFLISNPLNSPQPYSSSKSSSSFPLSSTQPFNASSTPPTLPVKSPKRKTPKALSTKARNAPSPQPRPPNPPSTQVLNGSFPQLGLPVTIPTKKYPLSSGFPYHPSIFNLGISPDLWTLFSDEIVQATKLSISQQSIAWSSGIGIGIVAVSAVPPFGAAAGVFAGKGIYDKAVLNNVRKGLDQGKLGDVLKRWNEDYWREKGVTARLVVKHDKKSDNEQSHGGGGSSRGITWKKSSRRTGQDRGVGRFELLLEPAGVTPEDTEIAGDTNTDGQRILDTESSPARRSAGIRLANPDVELSAVVSKLSTSTPDLATEKAAIADTASFSSASSHPAEVEQAPRLFLTGSERNLQFGMIDGAESPTSVYSPASCVKEDPMTSLYSPQAYRQENFLLPDVEIPPTTLPTRDSMMPAALFTR</sequence>
<feature type="compositionally biased region" description="Basic and acidic residues" evidence="1">
    <location>
        <begin position="229"/>
        <end position="239"/>
    </location>
</feature>
<dbReference type="OrthoDB" id="252020at2759"/>
<evidence type="ECO:0000313" key="3">
    <source>
        <dbReference type="Proteomes" id="UP000664203"/>
    </source>
</evidence>
<feature type="region of interest" description="Disordered" evidence="1">
    <location>
        <begin position="229"/>
        <end position="304"/>
    </location>
</feature>
<feature type="compositionally biased region" description="Polar residues" evidence="1">
    <location>
        <begin position="49"/>
        <end position="58"/>
    </location>
</feature>
<keyword evidence="3" id="KW-1185">Reference proteome</keyword>
<dbReference type="Pfam" id="PF15496">
    <property type="entry name" value="DUF4646"/>
    <property type="match status" value="1"/>
</dbReference>